<evidence type="ECO:0000259" key="5">
    <source>
        <dbReference type="SMART" id="SM00645"/>
    </source>
</evidence>
<feature type="region of interest" description="Disordered" evidence="3">
    <location>
        <begin position="943"/>
        <end position="992"/>
    </location>
</feature>
<dbReference type="Gene3D" id="3.80.10.10">
    <property type="entry name" value="Ribonuclease Inhibitor"/>
    <property type="match status" value="1"/>
</dbReference>
<dbReference type="SMART" id="SM00645">
    <property type="entry name" value="Pept_C1"/>
    <property type="match status" value="1"/>
</dbReference>
<feature type="region of interest" description="Disordered" evidence="3">
    <location>
        <begin position="879"/>
        <end position="898"/>
    </location>
</feature>
<gene>
    <name evidence="6" type="ORF">BQ4739_LOCUS17413</name>
</gene>
<dbReference type="SUPFAM" id="SSF54001">
    <property type="entry name" value="Cysteine proteinases"/>
    <property type="match status" value="1"/>
</dbReference>
<dbReference type="EMBL" id="FNXT01001272">
    <property type="protein sequence ID" value="SZX77060.1"/>
    <property type="molecule type" value="Genomic_DNA"/>
</dbReference>
<evidence type="ECO:0000256" key="2">
    <source>
        <dbReference type="ARBA" id="ARBA00022614"/>
    </source>
</evidence>
<sequence>MSCGTARLRLAFAALLVVFLWASHPVAGQGLPASSKARISDIKNFGKLLRYTKDGAAFRGAYAANPSKACSAAGDKGLCAAAAGSEEATALLVATSPAVYDARNDAGDFNPISPVKDQRPCQTSVAFAITAAAEAAAASALQINGSSISLSQQDLQFCPGLQRGCYDNWEIRPALERLVNDTVVDSECLPYTAPQSDDPARLCNYRCRDPPRAILQGKFGYSPLRDVISAQKQIRRYGAFVTRFNLYEDFFEWVAKVPQKDPAAVYTCPKSSTPAPDAQAVAVVGYDNVKQAWIVKNSWGAATGDRGFFRVKFGVCGMMAPGDTFGVFYLPDALKTLEVAGAAPSRQGKKCYMYRARKEDSLAKIADRTVVSIGQLLTDNIQAIKSLDKPLTGLRLRICNPDPATISQNGRSVGSAPPRAAAPKALKSATPESSVAAKPPPPAPAAKVAAPSDAAAAAAGSDGAGGTAAAGAADPAADPVPSPAADPAVPDPSATEAEVLLAFKSSLGDPPTLSNWKAGTPPCGNPSAKQQPWKQVYCSTFGSTQQVYIIDLSLIGLTGTLDDSVPLRNLSRLQALWMSGNELSGTLPKSWGSIRSLHEIKLDMNALTGELPMEWRDLRKLKKLFLNGNRLAGSAPPEWAELASLECLFLGGNSLTGSIPAAWSSMAKLAHSSVYDNKGLFGCLPFDWNARAVKVQLSSGPEAADGTAGLSLGGTCICGYCSAPDSSACEAEAVVSASCSALIANATGAAGSSGNGSANGTDAGSGLPPVPSPGDNITDTAGDYKDPGDSAGAADNATTGTTRVGGSGATGGAAGNGSAAAAGAVIAPITALPPTGSAGTVPATGTVGSTGAGAAGAGAAGSVAGPGGAVAAPVAAGAAGSTPAAGAGPAAAGASAARTGAGLPPGVGSTAVGSTAGSVPDGPIVPPATPAPAAAAAMPSFGGLGSGGKPVQSNVNPESLIAPDKGKSNLMEHTGSSSSRGVAPAVNADAYS</sequence>
<dbReference type="SUPFAM" id="SSF52058">
    <property type="entry name" value="L domain-like"/>
    <property type="match status" value="1"/>
</dbReference>
<dbReference type="InterPro" id="IPR013210">
    <property type="entry name" value="LRR_N_plant-typ"/>
</dbReference>
<dbReference type="Proteomes" id="UP000256970">
    <property type="component" value="Unassembled WGS sequence"/>
</dbReference>
<name>A0A383WHY5_TETOB</name>
<dbReference type="PANTHER" id="PTHR48010:SF58">
    <property type="entry name" value="RECEPTOR PROTEIN KINASE-LIKE PROTEIN ZAR1"/>
    <property type="match status" value="1"/>
</dbReference>
<feature type="chain" id="PRO_5016731434" description="Peptidase C1A papain C-terminal domain-containing protein" evidence="4">
    <location>
        <begin position="29"/>
        <end position="992"/>
    </location>
</feature>
<evidence type="ECO:0000256" key="1">
    <source>
        <dbReference type="ARBA" id="ARBA00004430"/>
    </source>
</evidence>
<keyword evidence="4" id="KW-0732">Signal</keyword>
<feature type="compositionally biased region" description="Low complexity" evidence="3">
    <location>
        <begin position="445"/>
        <end position="461"/>
    </location>
</feature>
<feature type="region of interest" description="Disordered" evidence="3">
    <location>
        <begin position="752"/>
        <end position="803"/>
    </location>
</feature>
<dbReference type="GO" id="GO:0005930">
    <property type="term" value="C:axoneme"/>
    <property type="evidence" value="ECO:0007669"/>
    <property type="project" value="UniProtKB-SubCell"/>
</dbReference>
<feature type="compositionally biased region" description="Low complexity" evidence="3">
    <location>
        <begin position="789"/>
        <end position="802"/>
    </location>
</feature>
<reference evidence="6 7" key="1">
    <citation type="submission" date="2016-10" db="EMBL/GenBank/DDBJ databases">
        <authorList>
            <person name="Cai Z."/>
        </authorList>
    </citation>
    <scope>NUCLEOTIDE SEQUENCE [LARGE SCALE GENOMIC DNA]</scope>
</reference>
<feature type="domain" description="Peptidase C1A papain C-terminal" evidence="5">
    <location>
        <begin position="96"/>
        <end position="324"/>
    </location>
</feature>
<dbReference type="Pfam" id="PF00560">
    <property type="entry name" value="LRR_1"/>
    <property type="match status" value="2"/>
</dbReference>
<dbReference type="Pfam" id="PF00112">
    <property type="entry name" value="Peptidase_C1"/>
    <property type="match status" value="1"/>
</dbReference>
<proteinExistence type="predicted"/>
<dbReference type="AlphaFoldDB" id="A0A383WHY5"/>
<dbReference type="Pfam" id="PF08263">
    <property type="entry name" value="LRRNT_2"/>
    <property type="match status" value="1"/>
</dbReference>
<dbReference type="InterPro" id="IPR000668">
    <property type="entry name" value="Peptidase_C1A_C"/>
</dbReference>
<protein>
    <recommendedName>
        <fullName evidence="5">Peptidase C1A papain C-terminal domain-containing protein</fullName>
    </recommendedName>
</protein>
<feature type="compositionally biased region" description="Low complexity" evidence="3">
    <location>
        <begin position="752"/>
        <end position="766"/>
    </location>
</feature>
<dbReference type="InterPro" id="IPR038765">
    <property type="entry name" value="Papain-like_cys_pep_sf"/>
</dbReference>
<evidence type="ECO:0000256" key="3">
    <source>
        <dbReference type="SAM" id="MobiDB-lite"/>
    </source>
</evidence>
<evidence type="ECO:0000313" key="6">
    <source>
        <dbReference type="EMBL" id="SZX77060.1"/>
    </source>
</evidence>
<dbReference type="InterPro" id="IPR032675">
    <property type="entry name" value="LRR_dom_sf"/>
</dbReference>
<dbReference type="GO" id="GO:0006508">
    <property type="term" value="P:proteolysis"/>
    <property type="evidence" value="ECO:0007669"/>
    <property type="project" value="InterPro"/>
</dbReference>
<accession>A0A383WHY5</accession>
<organism evidence="6 7">
    <name type="scientific">Tetradesmus obliquus</name>
    <name type="common">Green alga</name>
    <name type="synonym">Acutodesmus obliquus</name>
    <dbReference type="NCBI Taxonomy" id="3088"/>
    <lineage>
        <taxon>Eukaryota</taxon>
        <taxon>Viridiplantae</taxon>
        <taxon>Chlorophyta</taxon>
        <taxon>core chlorophytes</taxon>
        <taxon>Chlorophyceae</taxon>
        <taxon>CS clade</taxon>
        <taxon>Sphaeropleales</taxon>
        <taxon>Scenedesmaceae</taxon>
        <taxon>Tetradesmus</taxon>
    </lineage>
</organism>
<dbReference type="GO" id="GO:0008234">
    <property type="term" value="F:cysteine-type peptidase activity"/>
    <property type="evidence" value="ECO:0007669"/>
    <property type="project" value="InterPro"/>
</dbReference>
<dbReference type="Gene3D" id="3.90.70.10">
    <property type="entry name" value="Cysteine proteinases"/>
    <property type="match status" value="1"/>
</dbReference>
<evidence type="ECO:0000313" key="7">
    <source>
        <dbReference type="Proteomes" id="UP000256970"/>
    </source>
</evidence>
<dbReference type="InterPro" id="IPR001611">
    <property type="entry name" value="Leu-rich_rpt"/>
</dbReference>
<feature type="region of interest" description="Disordered" evidence="3">
    <location>
        <begin position="404"/>
        <end position="493"/>
    </location>
</feature>
<dbReference type="InterPro" id="IPR050994">
    <property type="entry name" value="At_inactive_RLKs"/>
</dbReference>
<evidence type="ECO:0000256" key="4">
    <source>
        <dbReference type="SAM" id="SignalP"/>
    </source>
</evidence>
<dbReference type="PANTHER" id="PTHR48010">
    <property type="entry name" value="OS05G0588300 PROTEIN"/>
    <property type="match status" value="1"/>
</dbReference>
<feature type="compositionally biased region" description="Low complexity" evidence="3">
    <location>
        <begin position="415"/>
        <end position="437"/>
    </location>
</feature>
<feature type="signal peptide" evidence="4">
    <location>
        <begin position="1"/>
        <end position="28"/>
    </location>
</feature>
<keyword evidence="7" id="KW-1185">Reference proteome</keyword>
<comment type="subcellular location">
    <subcellularLocation>
        <location evidence="1">Cytoplasm</location>
        <location evidence="1">Cytoskeleton</location>
        <location evidence="1">Cilium axoneme</location>
    </subcellularLocation>
</comment>
<keyword evidence="2" id="KW-0433">Leucine-rich repeat</keyword>